<accession>A0A9N9HM63</accession>
<name>A0A9N9HM63_9GLOM</name>
<organism evidence="1 2">
    <name type="scientific">Ambispora leptoticha</name>
    <dbReference type="NCBI Taxonomy" id="144679"/>
    <lineage>
        <taxon>Eukaryota</taxon>
        <taxon>Fungi</taxon>
        <taxon>Fungi incertae sedis</taxon>
        <taxon>Mucoromycota</taxon>
        <taxon>Glomeromycotina</taxon>
        <taxon>Glomeromycetes</taxon>
        <taxon>Archaeosporales</taxon>
        <taxon>Ambisporaceae</taxon>
        <taxon>Ambispora</taxon>
    </lineage>
</organism>
<dbReference type="EMBL" id="CAJVPS010017348">
    <property type="protein sequence ID" value="CAG8693389.1"/>
    <property type="molecule type" value="Genomic_DNA"/>
</dbReference>
<feature type="non-terminal residue" evidence="1">
    <location>
        <position position="1"/>
    </location>
</feature>
<dbReference type="Proteomes" id="UP000789508">
    <property type="component" value="Unassembled WGS sequence"/>
</dbReference>
<sequence>MVKRRNRNRRSKIIKKYLKKENLKKRKSRPFPLNITQKTINKILLTDPRILSISHQIYLSYGVIVPPKCKTDILTPSYVFKRRLWNHEKGYYQVKIQELIRDEFVSLFMTRKKKSLLSDSEFNDTIKNELANIRSNLVKNHNVQECCLLRKLVRREILPKGIWLAIIKRWVDNEKNKKSRMRNIIE</sequence>
<comment type="caution">
    <text evidence="1">The sequence shown here is derived from an EMBL/GenBank/DDBJ whole genome shotgun (WGS) entry which is preliminary data.</text>
</comment>
<evidence type="ECO:0000313" key="1">
    <source>
        <dbReference type="EMBL" id="CAG8693389.1"/>
    </source>
</evidence>
<gene>
    <name evidence="1" type="ORF">ALEPTO_LOCUS11289</name>
</gene>
<proteinExistence type="predicted"/>
<keyword evidence="2" id="KW-1185">Reference proteome</keyword>
<dbReference type="AlphaFoldDB" id="A0A9N9HM63"/>
<reference evidence="1" key="1">
    <citation type="submission" date="2021-06" db="EMBL/GenBank/DDBJ databases">
        <authorList>
            <person name="Kallberg Y."/>
            <person name="Tangrot J."/>
            <person name="Rosling A."/>
        </authorList>
    </citation>
    <scope>NUCLEOTIDE SEQUENCE</scope>
    <source>
        <strain evidence="1">FL130A</strain>
    </source>
</reference>
<protein>
    <submittedName>
        <fullName evidence="1">10074_t:CDS:1</fullName>
    </submittedName>
</protein>
<evidence type="ECO:0000313" key="2">
    <source>
        <dbReference type="Proteomes" id="UP000789508"/>
    </source>
</evidence>